<dbReference type="Pfam" id="PF00561">
    <property type="entry name" value="Abhydrolase_1"/>
    <property type="match status" value="1"/>
</dbReference>
<dbReference type="EMBL" id="JRYB01000001">
    <property type="protein sequence ID" value="OIJ43687.1"/>
    <property type="molecule type" value="Genomic_DNA"/>
</dbReference>
<dbReference type="PANTHER" id="PTHR43329">
    <property type="entry name" value="EPOXIDE HYDROLASE"/>
    <property type="match status" value="1"/>
</dbReference>
<organism evidence="3 4">
    <name type="scientific">Massilia timonae</name>
    <dbReference type="NCBI Taxonomy" id="47229"/>
    <lineage>
        <taxon>Bacteria</taxon>
        <taxon>Pseudomonadati</taxon>
        <taxon>Pseudomonadota</taxon>
        <taxon>Betaproteobacteria</taxon>
        <taxon>Burkholderiales</taxon>
        <taxon>Oxalobacteraceae</taxon>
        <taxon>Telluria group</taxon>
        <taxon>Massilia</taxon>
    </lineage>
</organism>
<dbReference type="Proteomes" id="UP000180246">
    <property type="component" value="Unassembled WGS sequence"/>
</dbReference>
<dbReference type="AlphaFoldDB" id="A0A1S2NF42"/>
<dbReference type="SUPFAM" id="SSF53474">
    <property type="entry name" value="alpha/beta-Hydrolases"/>
    <property type="match status" value="1"/>
</dbReference>
<comment type="caution">
    <text evidence="3">The sequence shown here is derived from an EMBL/GenBank/DDBJ whole genome shotgun (WGS) entry which is preliminary data.</text>
</comment>
<evidence type="ECO:0000313" key="3">
    <source>
        <dbReference type="EMBL" id="OIJ43687.1"/>
    </source>
</evidence>
<feature type="domain" description="AB hydrolase-1" evidence="2">
    <location>
        <begin position="24"/>
        <end position="258"/>
    </location>
</feature>
<dbReference type="PRINTS" id="PR00412">
    <property type="entry name" value="EPOXHYDRLASE"/>
</dbReference>
<evidence type="ECO:0000313" key="4">
    <source>
        <dbReference type="Proteomes" id="UP000180246"/>
    </source>
</evidence>
<dbReference type="InterPro" id="IPR000073">
    <property type="entry name" value="AB_hydrolase_1"/>
</dbReference>
<dbReference type="PRINTS" id="PR00111">
    <property type="entry name" value="ABHYDROLASE"/>
</dbReference>
<dbReference type="Gene3D" id="3.40.50.1820">
    <property type="entry name" value="alpha/beta hydrolase"/>
    <property type="match status" value="1"/>
</dbReference>
<dbReference type="InterPro" id="IPR000639">
    <property type="entry name" value="Epox_hydrolase-like"/>
</dbReference>
<dbReference type="RefSeq" id="WP_071360955.1">
    <property type="nucleotide sequence ID" value="NZ_JRYB01000001.1"/>
</dbReference>
<dbReference type="InterPro" id="IPR029058">
    <property type="entry name" value="AB_hydrolase_fold"/>
</dbReference>
<sequence length="279" mass="30708">MDVVSRYARVNGLNMHYVTAGEGPPVLLLHGFPDTHAVWRRQIPALAAAGFQVIAPDLRGYGKTDMPSDVSAYAVEFVADDVLQLMDALGIAEATVVGHDWGAQIGWHLAMHAPQRVSRYAALSVGHPKALAKSGLAQKLRFWYMAVFMTPVMAEMLLRAGDWAALRAMNRSREQQQLWIDALAPQGRLTAALNYYRANLKASGGKRWKPVDVPVLGVWSEHDPALREQQMLDTREQCRAGFAYARIDGVGHWLQLSGADRLNGLLIDFARSQAAVTPA</sequence>
<gene>
    <name evidence="3" type="ORF">LO55_1428</name>
</gene>
<proteinExistence type="predicted"/>
<evidence type="ECO:0000259" key="2">
    <source>
        <dbReference type="Pfam" id="PF00561"/>
    </source>
</evidence>
<evidence type="ECO:0000256" key="1">
    <source>
        <dbReference type="ARBA" id="ARBA00022801"/>
    </source>
</evidence>
<accession>A0A1S2NF42</accession>
<protein>
    <submittedName>
        <fullName evidence="3">Dienelactone hydrolase family protein</fullName>
    </submittedName>
</protein>
<name>A0A1S2NF42_9BURK</name>
<keyword evidence="1 3" id="KW-0378">Hydrolase</keyword>
<dbReference type="GO" id="GO:0016787">
    <property type="term" value="F:hydrolase activity"/>
    <property type="evidence" value="ECO:0007669"/>
    <property type="project" value="UniProtKB-KW"/>
</dbReference>
<reference evidence="3 4" key="1">
    <citation type="submission" date="2014-10" db="EMBL/GenBank/DDBJ databases">
        <authorList>
            <person name="Seo M.-J."/>
            <person name="Seok Y.J."/>
            <person name="Cha I.-T."/>
        </authorList>
    </citation>
    <scope>NUCLEOTIDE SEQUENCE [LARGE SCALE GENOMIC DNA]</scope>
    <source>
        <strain evidence="3 4">NEU</strain>
    </source>
</reference>